<evidence type="ECO:0000313" key="3">
    <source>
        <dbReference type="EMBL" id="NYS24920.1"/>
    </source>
</evidence>
<keyword evidence="4" id="KW-1185">Reference proteome</keyword>
<comment type="caution">
    <text evidence="3">The sequence shown here is derived from an EMBL/GenBank/DDBJ whole genome shotgun (WGS) entry which is preliminary data.</text>
</comment>
<sequence length="209" mass="22562">MGAMVAISMVALAPQAMAEPEVAGAQVVRLMSLERDGMNGVAAHHVSRLTRPSGETQAQQVRYDRNWLASVQVGELSSEASCLATALYHEARGESIAGQFAVAEVILNRVESPAFPNSVCGVVNQGAAAAVRGRCQFSFACDGKSLNMHEAEARRTAKRIAHVMTDGAPRALTEGATHFHTTQVSPRWSRVFERVTRIGSHIFYRDNNA</sequence>
<feature type="chain" id="PRO_5031258903" evidence="1">
    <location>
        <begin position="19"/>
        <end position="209"/>
    </location>
</feature>
<evidence type="ECO:0000256" key="1">
    <source>
        <dbReference type="SAM" id="SignalP"/>
    </source>
</evidence>
<organism evidence="3 4">
    <name type="scientific">Rhabdonatronobacter sediminivivens</name>
    <dbReference type="NCBI Taxonomy" id="2743469"/>
    <lineage>
        <taxon>Bacteria</taxon>
        <taxon>Pseudomonadati</taxon>
        <taxon>Pseudomonadota</taxon>
        <taxon>Alphaproteobacteria</taxon>
        <taxon>Rhodobacterales</taxon>
        <taxon>Paracoccaceae</taxon>
        <taxon>Rhabdonatronobacter</taxon>
    </lineage>
</organism>
<dbReference type="EMBL" id="JACBXS010000013">
    <property type="protein sequence ID" value="NYS24920.1"/>
    <property type="molecule type" value="Genomic_DNA"/>
</dbReference>
<keyword evidence="3" id="KW-0378">Hydrolase</keyword>
<proteinExistence type="predicted"/>
<name>A0A7Z0KY56_9RHOB</name>
<gene>
    <name evidence="3" type="ORF">HUK65_07925</name>
</gene>
<feature type="signal peptide" evidence="1">
    <location>
        <begin position="1"/>
        <end position="18"/>
    </location>
</feature>
<dbReference type="Proteomes" id="UP000529417">
    <property type="component" value="Unassembled WGS sequence"/>
</dbReference>
<dbReference type="GO" id="GO:0016787">
    <property type="term" value="F:hydrolase activity"/>
    <property type="evidence" value="ECO:0007669"/>
    <property type="project" value="UniProtKB-KW"/>
</dbReference>
<dbReference type="AlphaFoldDB" id="A0A7Z0KY56"/>
<dbReference type="InterPro" id="IPR011105">
    <property type="entry name" value="Cell_wall_hydrolase_SleB"/>
</dbReference>
<evidence type="ECO:0000313" key="4">
    <source>
        <dbReference type="Proteomes" id="UP000529417"/>
    </source>
</evidence>
<dbReference type="Gene3D" id="1.10.10.2520">
    <property type="entry name" value="Cell wall hydrolase SleB, domain 1"/>
    <property type="match status" value="1"/>
</dbReference>
<evidence type="ECO:0000259" key="2">
    <source>
        <dbReference type="Pfam" id="PF07486"/>
    </source>
</evidence>
<dbReference type="InterPro" id="IPR042047">
    <property type="entry name" value="SleB_dom1"/>
</dbReference>
<accession>A0A7Z0KY56</accession>
<keyword evidence="1" id="KW-0732">Signal</keyword>
<feature type="domain" description="Cell wall hydrolase SleB" evidence="2">
    <location>
        <begin position="93"/>
        <end position="204"/>
    </location>
</feature>
<protein>
    <submittedName>
        <fullName evidence="3">Cell wall hydrolase</fullName>
    </submittedName>
</protein>
<dbReference type="Pfam" id="PF07486">
    <property type="entry name" value="Hydrolase_2"/>
    <property type="match status" value="1"/>
</dbReference>
<reference evidence="3 4" key="1">
    <citation type="journal article" date="2000" name="Arch. Microbiol.">
        <title>Rhodobaca bogoriensis gen. nov. and sp. nov., an alkaliphilic purple nonsulfur bacterium from African Rift Valley soda lakes.</title>
        <authorList>
            <person name="Milford A.D."/>
            <person name="Achenbach L.A."/>
            <person name="Jung D.O."/>
            <person name="Madigan M.T."/>
        </authorList>
    </citation>
    <scope>NUCLEOTIDE SEQUENCE [LARGE SCALE GENOMIC DNA]</scope>
    <source>
        <strain evidence="3 4">2376</strain>
    </source>
</reference>